<evidence type="ECO:0000259" key="1">
    <source>
        <dbReference type="PROSITE" id="PS50006"/>
    </source>
</evidence>
<dbReference type="Gene3D" id="2.60.200.20">
    <property type="match status" value="2"/>
</dbReference>
<sequence>MIMKCNVRPYDGNEPYIFFSYCHEDGERIYPIIEQMIDDGYRIWYDDGLRPGDEWPERIGRMLDGCTLCVAALSQKFSESHNCKNELTFAINNQKPLLVIKLEDFPMSMGMRLQLANTQYIEKYRYDSESLFFGKLYSASLIKLEECRNQMEPSVQDETVLSVDEGQEQESSQDFGALNQYAPAPFVIQCSSGRFFEGSCPVSRVGRDPNRCDIYFPENHAIGRHHIDIISEDKQYYIVDKESANHTWVNGKRLDKGGRCEIGTFGEIKIANETLVIAFGESADFFREHKLLVWLQSKATKESQYLQTDTFILGRGHAWSGGVLSEKHISRTHAILRITEKGCMLSDVSSFNQTWVNEQRIPAKEEYLLADKDEIRVGGHGGEYFTVHMKTLEKAAYHKKL</sequence>
<dbReference type="Pfam" id="PF00498">
    <property type="entry name" value="FHA"/>
    <property type="match status" value="2"/>
</dbReference>
<dbReference type="AlphaFoldDB" id="A0A3R8JUE0"/>
<protein>
    <submittedName>
        <fullName evidence="3">FHA domain-containing protein</fullName>
    </submittedName>
</protein>
<feature type="domain" description="TIR" evidence="2">
    <location>
        <begin position="13"/>
        <end position="144"/>
    </location>
</feature>
<dbReference type="InterPro" id="IPR000157">
    <property type="entry name" value="TIR_dom"/>
</dbReference>
<dbReference type="PROSITE" id="PS50006">
    <property type="entry name" value="FHA_DOMAIN"/>
    <property type="match status" value="2"/>
</dbReference>
<dbReference type="SUPFAM" id="SSF52200">
    <property type="entry name" value="Toll/Interleukin receptor TIR domain"/>
    <property type="match status" value="1"/>
</dbReference>
<dbReference type="GO" id="GO:0007165">
    <property type="term" value="P:signal transduction"/>
    <property type="evidence" value="ECO:0007669"/>
    <property type="project" value="InterPro"/>
</dbReference>
<evidence type="ECO:0000313" key="4">
    <source>
        <dbReference type="Proteomes" id="UP000274920"/>
    </source>
</evidence>
<dbReference type="EMBL" id="RHJS01000002">
    <property type="protein sequence ID" value="RRK34924.1"/>
    <property type="molecule type" value="Genomic_DNA"/>
</dbReference>
<comment type="caution">
    <text evidence="3">The sequence shown here is derived from an EMBL/GenBank/DDBJ whole genome shotgun (WGS) entry which is preliminary data.</text>
</comment>
<evidence type="ECO:0000313" key="3">
    <source>
        <dbReference type="EMBL" id="RRK34924.1"/>
    </source>
</evidence>
<dbReference type="InterPro" id="IPR000253">
    <property type="entry name" value="FHA_dom"/>
</dbReference>
<dbReference type="CDD" id="cd00060">
    <property type="entry name" value="FHA"/>
    <property type="match status" value="2"/>
</dbReference>
<accession>A0A3R8JUE0</accession>
<dbReference type="PANTHER" id="PTHR23308">
    <property type="entry name" value="NUCLEAR INHIBITOR OF PROTEIN PHOSPHATASE-1"/>
    <property type="match status" value="1"/>
</dbReference>
<reference evidence="3" key="1">
    <citation type="submission" date="2018-10" db="EMBL/GenBank/DDBJ databases">
        <title>Schaedlerella arabinophila gen. nov. sp. nov., isolated from the mouse intestinal tract and comparative analysis with the genome of the closely related altered Schaedler flora strain ASF502.</title>
        <authorList>
            <person name="Miyake S."/>
            <person name="Soh M."/>
            <person name="Seedorf H."/>
        </authorList>
    </citation>
    <scope>NUCLEOTIDE SEQUENCE [LARGE SCALE GENOMIC DNA]</scope>
    <source>
        <strain evidence="3">DSM 106076</strain>
    </source>
</reference>
<feature type="domain" description="FHA" evidence="1">
    <location>
        <begin position="203"/>
        <end position="254"/>
    </location>
</feature>
<dbReference type="PROSITE" id="PS50104">
    <property type="entry name" value="TIR"/>
    <property type="match status" value="1"/>
</dbReference>
<evidence type="ECO:0000259" key="2">
    <source>
        <dbReference type="PROSITE" id="PS50104"/>
    </source>
</evidence>
<dbReference type="SUPFAM" id="SSF49879">
    <property type="entry name" value="SMAD/FHA domain"/>
    <property type="match status" value="2"/>
</dbReference>
<dbReference type="InterPro" id="IPR035897">
    <property type="entry name" value="Toll_tir_struct_dom_sf"/>
</dbReference>
<dbReference type="Pfam" id="PF13676">
    <property type="entry name" value="TIR_2"/>
    <property type="match status" value="1"/>
</dbReference>
<proteinExistence type="predicted"/>
<dbReference type="SMART" id="SM00240">
    <property type="entry name" value="FHA"/>
    <property type="match status" value="2"/>
</dbReference>
<organism evidence="3 4">
    <name type="scientific">Schaedlerella arabinosiphila</name>
    <dbReference type="NCBI Taxonomy" id="2044587"/>
    <lineage>
        <taxon>Bacteria</taxon>
        <taxon>Bacillati</taxon>
        <taxon>Bacillota</taxon>
        <taxon>Clostridia</taxon>
        <taxon>Lachnospirales</taxon>
        <taxon>Lachnospiraceae</taxon>
        <taxon>Schaedlerella</taxon>
    </lineage>
</organism>
<dbReference type="Proteomes" id="UP000274920">
    <property type="component" value="Unassembled WGS sequence"/>
</dbReference>
<dbReference type="InterPro" id="IPR050923">
    <property type="entry name" value="Cell_Proc_Reg/RNA_Proc"/>
</dbReference>
<dbReference type="InterPro" id="IPR008984">
    <property type="entry name" value="SMAD_FHA_dom_sf"/>
</dbReference>
<keyword evidence="4" id="KW-1185">Reference proteome</keyword>
<gene>
    <name evidence="3" type="ORF">EBB54_29005</name>
</gene>
<dbReference type="Gene3D" id="3.40.50.10140">
    <property type="entry name" value="Toll/interleukin-1 receptor homology (TIR) domain"/>
    <property type="match status" value="1"/>
</dbReference>
<name>A0A3R8JUE0_9FIRM</name>
<feature type="domain" description="FHA" evidence="1">
    <location>
        <begin position="311"/>
        <end position="361"/>
    </location>
</feature>